<feature type="compositionally biased region" description="Low complexity" evidence="3">
    <location>
        <begin position="705"/>
        <end position="723"/>
    </location>
</feature>
<keyword evidence="4" id="KW-0472">Membrane</keyword>
<evidence type="ECO:0000256" key="1">
    <source>
        <dbReference type="ARBA" id="ARBA00038101"/>
    </source>
</evidence>
<dbReference type="OMA" id="FRYYSHS"/>
<dbReference type="SMART" id="SM00671">
    <property type="entry name" value="SEL1"/>
    <property type="match status" value="10"/>
</dbReference>
<evidence type="ECO:0000313" key="7">
    <source>
        <dbReference type="Proteomes" id="UP000007797"/>
    </source>
</evidence>
<dbReference type="OrthoDB" id="27934at2759"/>
<evidence type="ECO:0000256" key="2">
    <source>
        <dbReference type="SAM" id="Coils"/>
    </source>
</evidence>
<dbReference type="GO" id="GO:0036503">
    <property type="term" value="P:ERAD pathway"/>
    <property type="evidence" value="ECO:0007669"/>
    <property type="project" value="TreeGrafter"/>
</dbReference>
<name>F4PHY3_CACFS</name>
<feature type="coiled-coil region" evidence="2">
    <location>
        <begin position="84"/>
        <end position="115"/>
    </location>
</feature>
<keyword evidence="4" id="KW-0812">Transmembrane</keyword>
<dbReference type="RefSeq" id="XP_004362321.1">
    <property type="nucleotide sequence ID" value="XM_004362264.1"/>
</dbReference>
<dbReference type="Proteomes" id="UP000007797">
    <property type="component" value="Unassembled WGS sequence"/>
</dbReference>
<proteinExistence type="inferred from homology"/>
<dbReference type="InterPro" id="IPR050767">
    <property type="entry name" value="Sel1_AlgK"/>
</dbReference>
<feature type="region of interest" description="Disordered" evidence="3">
    <location>
        <begin position="181"/>
        <end position="212"/>
    </location>
</feature>
<dbReference type="GeneID" id="14877163"/>
<evidence type="ECO:0000313" key="6">
    <source>
        <dbReference type="EMBL" id="EGG24470.1"/>
    </source>
</evidence>
<keyword evidence="5" id="KW-0732">Signal</keyword>
<feature type="region of interest" description="Disordered" evidence="3">
    <location>
        <begin position="699"/>
        <end position="723"/>
    </location>
</feature>
<dbReference type="AlphaFoldDB" id="F4PHY3"/>
<keyword evidence="7" id="KW-1185">Reference proteome</keyword>
<gene>
    <name evidence="6" type="ORF">DFA_02713</name>
</gene>
<dbReference type="InterPro" id="IPR006597">
    <property type="entry name" value="Sel1-like"/>
</dbReference>
<protein>
    <submittedName>
        <fullName evidence="6">Uncharacterized protein</fullName>
    </submittedName>
</protein>
<sequence>MKRWILFLFMVLFTVALAINNEQHKKKKELNNNNQQQQQKREILNNLDEDTSSSDVTDEKETQQQQQQQQLKYNKQLIQTLLKLQQQQQSEKDLNDDHNKKKKDSESLLLELQQDSSSSTMNEDEDEQEYGTDQLVIEISLEELIDRVHDSEGSGDVYEELKKMVGEAQNKKTLDQLLSQSTPTAATTAATTTTTSPTTASPLTDPIQKQKEKQELDQTLQFMHNKMFGFEDKSFLFSPTNRQSDKIPSPIEKTQFSLLPGHEQFILGQQKRGFNLIAQSSEKDTFQYVGSENIDIEQSIQLLTESANLGNHKAMYILGTMEEMGEIGFINFTKAVEWYQKSAGFGNPEAQYSLAFLYSTGKGVEMNEAKSILYLTFAARSGHIVSKLVLGYRYFYGHGAPKSCQKAAQLYEEVAKYVVDEHESKGFLHQLEVERFSDRQQHMKSSQPEEESVVDFFKYSALSGDVHSLVTMANLYLQGGFGVAQDLQVAFNYYREAAQRQYPQGMAGLGFMYSKGYGIEQSNETAVFYYKRAADLGNVGAKTNLGEMYLNGWGVSQNVKIALNLFTEAANSEDPEAVGAQIQLGKMYLSGQYIAKDLGKALGLFQAAATQGNLVAIYYYASLSLAQQPTPTYCQSAVLHFKRVAERGPWSQILTQAQQLFDQGDDERALLFFEKGAEMGIEIAQNNAAWMYDQMANEDYHHNNNENNDNNENNQNNSNSNNNIPIDQEIIMIDKMVFRYYSHSAEQNNPIAHLKLGDYYYYGRGEEPIDQERAADLYQQAAHLQNAQALFNLGYIHQFGLGRQQDLFLAKRYYDMALMYEPSAYIPVYLAMSSLWAQYYYRFIASYLYGVHDPLLDQNTNHQTILINNDKVVGNDDRSVNYDRLKKQSQTIEEEDDESFDFFSVDSYLICIVAIIFCYLVVRRQRLLLRQNQRQPPPQQN</sequence>
<dbReference type="SUPFAM" id="SSF81901">
    <property type="entry name" value="HCP-like"/>
    <property type="match status" value="4"/>
</dbReference>
<evidence type="ECO:0000256" key="4">
    <source>
        <dbReference type="SAM" id="Phobius"/>
    </source>
</evidence>
<comment type="similarity">
    <text evidence="1">Belongs to the sel-1 family.</text>
</comment>
<dbReference type="PANTHER" id="PTHR11102:SF162">
    <property type="entry name" value="HCP-LIKE PROTEIN"/>
    <property type="match status" value="1"/>
</dbReference>
<feature type="coiled-coil region" evidence="2">
    <location>
        <begin position="19"/>
        <end position="50"/>
    </location>
</feature>
<evidence type="ECO:0000256" key="3">
    <source>
        <dbReference type="SAM" id="MobiDB-lite"/>
    </source>
</evidence>
<dbReference type="KEGG" id="dfa:DFA_02713"/>
<dbReference type="GO" id="GO:0005789">
    <property type="term" value="C:endoplasmic reticulum membrane"/>
    <property type="evidence" value="ECO:0007669"/>
    <property type="project" value="TreeGrafter"/>
</dbReference>
<reference evidence="7" key="1">
    <citation type="journal article" date="2011" name="Genome Res.">
        <title>Phylogeny-wide analysis of social amoeba genomes highlights ancient origins for complex intercellular communication.</title>
        <authorList>
            <person name="Heidel A.J."/>
            <person name="Lawal H.M."/>
            <person name="Felder M."/>
            <person name="Schilde C."/>
            <person name="Helps N.R."/>
            <person name="Tunggal B."/>
            <person name="Rivero F."/>
            <person name="John U."/>
            <person name="Schleicher M."/>
            <person name="Eichinger L."/>
            <person name="Platzer M."/>
            <person name="Noegel A.A."/>
            <person name="Schaap P."/>
            <person name="Gloeckner G."/>
        </authorList>
    </citation>
    <scope>NUCLEOTIDE SEQUENCE [LARGE SCALE GENOMIC DNA]</scope>
    <source>
        <strain evidence="7">SH3</strain>
    </source>
</reference>
<dbReference type="EMBL" id="GL883006">
    <property type="protein sequence ID" value="EGG24470.1"/>
    <property type="molecule type" value="Genomic_DNA"/>
</dbReference>
<accession>F4PHY3</accession>
<dbReference type="Gene3D" id="1.25.40.10">
    <property type="entry name" value="Tetratricopeptide repeat domain"/>
    <property type="match status" value="2"/>
</dbReference>
<feature type="transmembrane region" description="Helical" evidence="4">
    <location>
        <begin position="902"/>
        <end position="922"/>
    </location>
</feature>
<evidence type="ECO:0000256" key="5">
    <source>
        <dbReference type="SAM" id="SignalP"/>
    </source>
</evidence>
<keyword evidence="4" id="KW-1133">Transmembrane helix</keyword>
<dbReference type="Pfam" id="PF08238">
    <property type="entry name" value="Sel1"/>
    <property type="match status" value="10"/>
</dbReference>
<dbReference type="STRING" id="1054147.F4PHY3"/>
<feature type="compositionally biased region" description="Low complexity" evidence="3">
    <location>
        <begin position="181"/>
        <end position="202"/>
    </location>
</feature>
<keyword evidence="2" id="KW-0175">Coiled coil</keyword>
<feature type="signal peptide" evidence="5">
    <location>
        <begin position="1"/>
        <end position="18"/>
    </location>
</feature>
<organism evidence="6 7">
    <name type="scientific">Cavenderia fasciculata</name>
    <name type="common">Slime mold</name>
    <name type="synonym">Dictyostelium fasciculatum</name>
    <dbReference type="NCBI Taxonomy" id="261658"/>
    <lineage>
        <taxon>Eukaryota</taxon>
        <taxon>Amoebozoa</taxon>
        <taxon>Evosea</taxon>
        <taxon>Eumycetozoa</taxon>
        <taxon>Dictyostelia</taxon>
        <taxon>Acytosteliales</taxon>
        <taxon>Cavenderiaceae</taxon>
        <taxon>Cavenderia</taxon>
    </lineage>
</organism>
<feature type="chain" id="PRO_5003313078" evidence="5">
    <location>
        <begin position="19"/>
        <end position="941"/>
    </location>
</feature>
<dbReference type="InterPro" id="IPR011990">
    <property type="entry name" value="TPR-like_helical_dom_sf"/>
</dbReference>
<dbReference type="PANTHER" id="PTHR11102">
    <property type="entry name" value="SEL-1-LIKE PROTEIN"/>
    <property type="match status" value="1"/>
</dbReference>